<evidence type="ECO:0000259" key="1">
    <source>
        <dbReference type="PROSITE" id="PS51184"/>
    </source>
</evidence>
<dbReference type="Proteomes" id="UP000315673">
    <property type="component" value="Chromosome"/>
</dbReference>
<dbReference type="InterPro" id="IPR003347">
    <property type="entry name" value="JmjC_dom"/>
</dbReference>
<name>A0A5B8LKZ4_9SPHN</name>
<dbReference type="OrthoDB" id="479699at2"/>
<feature type="domain" description="JmjC" evidence="1">
    <location>
        <begin position="130"/>
        <end position="277"/>
    </location>
</feature>
<dbReference type="SMART" id="SM00558">
    <property type="entry name" value="JmjC"/>
    <property type="match status" value="1"/>
</dbReference>
<evidence type="ECO:0000313" key="2">
    <source>
        <dbReference type="EMBL" id="QDZ08252.1"/>
    </source>
</evidence>
<dbReference type="KEGG" id="spai:FPZ24_12840"/>
<dbReference type="RefSeq" id="WP_146572588.1">
    <property type="nucleotide sequence ID" value="NZ_CP042306.1"/>
</dbReference>
<organism evidence="2 3">
    <name type="scientific">Sphingomonas panacisoli</name>
    <dbReference type="NCBI Taxonomy" id="1813879"/>
    <lineage>
        <taxon>Bacteria</taxon>
        <taxon>Pseudomonadati</taxon>
        <taxon>Pseudomonadota</taxon>
        <taxon>Alphaproteobacteria</taxon>
        <taxon>Sphingomonadales</taxon>
        <taxon>Sphingomonadaceae</taxon>
        <taxon>Sphingomonas</taxon>
    </lineage>
</organism>
<dbReference type="EMBL" id="CP042306">
    <property type="protein sequence ID" value="QDZ08252.1"/>
    <property type="molecule type" value="Genomic_DNA"/>
</dbReference>
<dbReference type="PROSITE" id="PS51184">
    <property type="entry name" value="JMJC"/>
    <property type="match status" value="1"/>
</dbReference>
<keyword evidence="3" id="KW-1185">Reference proteome</keyword>
<dbReference type="Gene3D" id="2.60.120.10">
    <property type="entry name" value="Jelly Rolls"/>
    <property type="match status" value="1"/>
</dbReference>
<dbReference type="AlphaFoldDB" id="A0A5B8LKZ4"/>
<dbReference type="InterPro" id="IPR041667">
    <property type="entry name" value="Cupin_8"/>
</dbReference>
<accession>A0A5B8LKZ4</accession>
<sequence>MVEPVRLPSRPADLDALPPVAVRDAADFAEIVAAGEPAIIKGLFATWPALAAGMQAPATLNAYFKRLDRGAPVPVMEAPARHRGQFAYGPDLREFTFTKRTAPLGPTLDRIESLIGQDDGPTVAIQMLRLDQAMPDFVAQNPLPVLADVPPRLWLGGAVHTRTHNDRDDNLACVIAGRRRFVLFPPEQVSNLYVGPPDNPPPLSLVDPEAPDFARFPRYRDAIAAARVAFLEPGDALFMPRYWWHHVTSLDPHNAMVNYWWGGSDEPNDAFLTAILAFRDLPPHQRDYWREMIAAYVFDERGDVVSHLPYALRGALGAMTPARRAALRQQLAKPPQ</sequence>
<reference evidence="2 3" key="1">
    <citation type="submission" date="2019-07" db="EMBL/GenBank/DDBJ databases">
        <title>Full genome sequence of Sphingomonas sp. 4R-6-7(HKS19).</title>
        <authorList>
            <person name="Im W.-T."/>
        </authorList>
    </citation>
    <scope>NUCLEOTIDE SEQUENCE [LARGE SCALE GENOMIC DNA]</scope>
    <source>
        <strain evidence="2 3">HKS19</strain>
    </source>
</reference>
<gene>
    <name evidence="2" type="ORF">FPZ24_12840</name>
</gene>
<protein>
    <submittedName>
        <fullName evidence="2">Cupin-like domain-containing protein</fullName>
    </submittedName>
</protein>
<dbReference type="PANTHER" id="PTHR12461">
    <property type="entry name" value="HYPOXIA-INDUCIBLE FACTOR 1 ALPHA INHIBITOR-RELATED"/>
    <property type="match status" value="1"/>
</dbReference>
<dbReference type="SUPFAM" id="SSF51197">
    <property type="entry name" value="Clavaminate synthase-like"/>
    <property type="match status" value="1"/>
</dbReference>
<evidence type="ECO:0000313" key="3">
    <source>
        <dbReference type="Proteomes" id="UP000315673"/>
    </source>
</evidence>
<proteinExistence type="predicted"/>
<dbReference type="InterPro" id="IPR014710">
    <property type="entry name" value="RmlC-like_jellyroll"/>
</dbReference>
<dbReference type="Pfam" id="PF13621">
    <property type="entry name" value="Cupin_8"/>
    <property type="match status" value="1"/>
</dbReference>
<dbReference type="PANTHER" id="PTHR12461:SF105">
    <property type="entry name" value="HYPOXIA-INDUCIBLE FACTOR 1-ALPHA INHIBITOR"/>
    <property type="match status" value="1"/>
</dbReference>